<feature type="region of interest" description="Disordered" evidence="3">
    <location>
        <begin position="153"/>
        <end position="180"/>
    </location>
</feature>
<evidence type="ECO:0000313" key="5">
    <source>
        <dbReference type="EMBL" id="TFJ25588.1"/>
    </source>
</evidence>
<name>A0A7Z8G4K8_CARDV</name>
<proteinExistence type="predicted"/>
<dbReference type="InterPro" id="IPR011010">
    <property type="entry name" value="DNA_brk_join_enz"/>
</dbReference>
<accession>A0A7Z8G4K8</accession>
<evidence type="ECO:0000256" key="3">
    <source>
        <dbReference type="SAM" id="MobiDB-lite"/>
    </source>
</evidence>
<feature type="domain" description="Tyr recombinase" evidence="4">
    <location>
        <begin position="77"/>
        <end position="180"/>
    </location>
</feature>
<dbReference type="GO" id="GO:0003677">
    <property type="term" value="F:DNA binding"/>
    <property type="evidence" value="ECO:0007669"/>
    <property type="project" value="UniProtKB-KW"/>
</dbReference>
<comment type="caution">
    <text evidence="5">The sequence shown here is derived from an EMBL/GenBank/DDBJ whole genome shotgun (WGS) entry which is preliminary data.</text>
</comment>
<evidence type="ECO:0000259" key="4">
    <source>
        <dbReference type="PROSITE" id="PS51898"/>
    </source>
</evidence>
<dbReference type="InterPro" id="IPR010998">
    <property type="entry name" value="Integrase_recombinase_N"/>
</dbReference>
<sequence length="180" mass="21001">MIPKFGNSYLQDIEPLDYQKALNDWYSYYTNYSVLKSYTSSVFKYAISLGLIKNKPNPMDLTIKPKSKKKAKIIEDELEIFYDLEQLEHFFKILENEASFMDFVIFRVLAFTGLRKGELGALTWSDFNKSDKTLRVNKSLAYANGKYRIKPPKNKPSNRILPLDDKKNIQPTSKMAYRAK</sequence>
<organism evidence="5 6">
    <name type="scientific">Carnobacterium divergens</name>
    <name type="common">Lactobacillus divergens</name>
    <dbReference type="NCBI Taxonomy" id="2748"/>
    <lineage>
        <taxon>Bacteria</taxon>
        <taxon>Bacillati</taxon>
        <taxon>Bacillota</taxon>
        <taxon>Bacilli</taxon>
        <taxon>Lactobacillales</taxon>
        <taxon>Carnobacteriaceae</taxon>
        <taxon>Carnobacterium</taxon>
    </lineage>
</organism>
<dbReference type="SUPFAM" id="SSF56349">
    <property type="entry name" value="DNA breaking-rejoining enzymes"/>
    <property type="match status" value="1"/>
</dbReference>
<reference evidence="5 6" key="1">
    <citation type="journal article" date="2018" name="Int. J. Food Microbiol.">
        <title>Growth of Carnobacterium spp. isolated from chilled vacuum-packaged meat under relevant acidic conditions.</title>
        <authorList>
            <person name="Zhang P."/>
            <person name="Badoni M."/>
            <person name="Ganzle M."/>
            <person name="Yang X."/>
        </authorList>
    </citation>
    <scope>NUCLEOTIDE SEQUENCE [LARGE SCALE GENOMIC DNA]</scope>
    <source>
        <strain evidence="5 6">B2</strain>
    </source>
</reference>
<evidence type="ECO:0000256" key="2">
    <source>
        <dbReference type="ARBA" id="ARBA00023172"/>
    </source>
</evidence>
<gene>
    <name evidence="5" type="ORF">CKN69_08915</name>
</gene>
<dbReference type="PROSITE" id="PS51898">
    <property type="entry name" value="TYR_RECOMBINASE"/>
    <property type="match status" value="1"/>
</dbReference>
<protein>
    <recommendedName>
        <fullName evidence="4">Tyr recombinase domain-containing protein</fullName>
    </recommendedName>
</protein>
<keyword evidence="1" id="KW-0238">DNA-binding</keyword>
<dbReference type="EMBL" id="NRPP01000015">
    <property type="protein sequence ID" value="TFJ25588.1"/>
    <property type="molecule type" value="Genomic_DNA"/>
</dbReference>
<dbReference type="InterPro" id="IPR013762">
    <property type="entry name" value="Integrase-like_cat_sf"/>
</dbReference>
<dbReference type="Gene3D" id="1.10.150.130">
    <property type="match status" value="1"/>
</dbReference>
<evidence type="ECO:0000313" key="6">
    <source>
        <dbReference type="Proteomes" id="UP000297938"/>
    </source>
</evidence>
<dbReference type="AlphaFoldDB" id="A0A7Z8G4K8"/>
<dbReference type="Gene3D" id="1.10.443.10">
    <property type="entry name" value="Intergrase catalytic core"/>
    <property type="match status" value="1"/>
</dbReference>
<evidence type="ECO:0000256" key="1">
    <source>
        <dbReference type="ARBA" id="ARBA00023125"/>
    </source>
</evidence>
<dbReference type="GO" id="GO:0006310">
    <property type="term" value="P:DNA recombination"/>
    <property type="evidence" value="ECO:0007669"/>
    <property type="project" value="UniProtKB-KW"/>
</dbReference>
<dbReference type="GO" id="GO:0015074">
    <property type="term" value="P:DNA integration"/>
    <property type="evidence" value="ECO:0007669"/>
    <property type="project" value="InterPro"/>
</dbReference>
<dbReference type="Proteomes" id="UP000297938">
    <property type="component" value="Unassembled WGS sequence"/>
</dbReference>
<dbReference type="InterPro" id="IPR002104">
    <property type="entry name" value="Integrase_catalytic"/>
</dbReference>
<keyword evidence="2" id="KW-0233">DNA recombination</keyword>
<dbReference type="CDD" id="cd01189">
    <property type="entry name" value="INT_ICEBs1_C_like"/>
    <property type="match status" value="1"/>
</dbReference>